<evidence type="ECO:0000256" key="3">
    <source>
        <dbReference type="ARBA" id="ARBA00023125"/>
    </source>
</evidence>
<accession>A0A7W5B9X1</accession>
<evidence type="ECO:0000256" key="1">
    <source>
        <dbReference type="ARBA" id="ARBA00009437"/>
    </source>
</evidence>
<dbReference type="InterPro" id="IPR036388">
    <property type="entry name" value="WH-like_DNA-bd_sf"/>
</dbReference>
<dbReference type="Gene3D" id="1.10.10.10">
    <property type="entry name" value="Winged helix-like DNA-binding domain superfamily/Winged helix DNA-binding domain"/>
    <property type="match status" value="1"/>
</dbReference>
<evidence type="ECO:0000256" key="2">
    <source>
        <dbReference type="ARBA" id="ARBA00023015"/>
    </source>
</evidence>
<evidence type="ECO:0000313" key="6">
    <source>
        <dbReference type="EMBL" id="MBB3119221.1"/>
    </source>
</evidence>
<dbReference type="InterPro" id="IPR000847">
    <property type="entry name" value="LysR_HTH_N"/>
</dbReference>
<proteinExistence type="inferred from homology"/>
<dbReference type="Pfam" id="PF03466">
    <property type="entry name" value="LysR_substrate"/>
    <property type="match status" value="1"/>
</dbReference>
<dbReference type="Gene3D" id="3.40.190.10">
    <property type="entry name" value="Periplasmic binding protein-like II"/>
    <property type="match status" value="2"/>
</dbReference>
<protein>
    <submittedName>
        <fullName evidence="6">DNA-binding transcriptional LysR family regulator</fullName>
    </submittedName>
</protein>
<comment type="similarity">
    <text evidence="1">Belongs to the LysR transcriptional regulatory family.</text>
</comment>
<dbReference type="AlphaFoldDB" id="A0A7W5B9X1"/>
<evidence type="ECO:0000256" key="4">
    <source>
        <dbReference type="ARBA" id="ARBA00023163"/>
    </source>
</evidence>
<keyword evidence="2" id="KW-0805">Transcription regulation</keyword>
<dbReference type="Proteomes" id="UP000541535">
    <property type="component" value="Unassembled WGS sequence"/>
</dbReference>
<dbReference type="RefSeq" id="WP_183441061.1">
    <property type="nucleotide sequence ID" value="NZ_JACHXD010000005.1"/>
</dbReference>
<dbReference type="PANTHER" id="PTHR30126:SF39">
    <property type="entry name" value="HTH-TYPE TRANSCRIPTIONAL REGULATOR CYSL"/>
    <property type="match status" value="1"/>
</dbReference>
<dbReference type="SUPFAM" id="SSF53850">
    <property type="entry name" value="Periplasmic binding protein-like II"/>
    <property type="match status" value="1"/>
</dbReference>
<feature type="domain" description="HTH lysR-type" evidence="5">
    <location>
        <begin position="1"/>
        <end position="59"/>
    </location>
</feature>
<dbReference type="GO" id="GO:0000976">
    <property type="term" value="F:transcription cis-regulatory region binding"/>
    <property type="evidence" value="ECO:0007669"/>
    <property type="project" value="TreeGrafter"/>
</dbReference>
<name>A0A7W5B9X1_9BURK</name>
<organism evidence="6 7">
    <name type="scientific">Pseudoduganella violacea</name>
    <dbReference type="NCBI Taxonomy" id="1715466"/>
    <lineage>
        <taxon>Bacteria</taxon>
        <taxon>Pseudomonadati</taxon>
        <taxon>Pseudomonadota</taxon>
        <taxon>Betaproteobacteria</taxon>
        <taxon>Burkholderiales</taxon>
        <taxon>Oxalobacteraceae</taxon>
        <taxon>Telluria group</taxon>
        <taxon>Pseudoduganella</taxon>
    </lineage>
</organism>
<keyword evidence="4" id="KW-0804">Transcription</keyword>
<dbReference type="GO" id="GO:0003700">
    <property type="term" value="F:DNA-binding transcription factor activity"/>
    <property type="evidence" value="ECO:0007669"/>
    <property type="project" value="InterPro"/>
</dbReference>
<gene>
    <name evidence="6" type="ORF">FHS03_002272</name>
</gene>
<dbReference type="SUPFAM" id="SSF46785">
    <property type="entry name" value="Winged helix' DNA-binding domain"/>
    <property type="match status" value="1"/>
</dbReference>
<dbReference type="CDD" id="cd05466">
    <property type="entry name" value="PBP2_LTTR_substrate"/>
    <property type="match status" value="1"/>
</dbReference>
<reference evidence="6 7" key="1">
    <citation type="submission" date="2020-08" db="EMBL/GenBank/DDBJ databases">
        <title>Genomic Encyclopedia of Type Strains, Phase III (KMG-III): the genomes of soil and plant-associated and newly described type strains.</title>
        <authorList>
            <person name="Whitman W."/>
        </authorList>
    </citation>
    <scope>NUCLEOTIDE SEQUENCE [LARGE SCALE GENOMIC DNA]</scope>
    <source>
        <strain evidence="6 7">CECT 8897</strain>
    </source>
</reference>
<evidence type="ECO:0000259" key="5">
    <source>
        <dbReference type="PROSITE" id="PS50931"/>
    </source>
</evidence>
<dbReference type="Pfam" id="PF00126">
    <property type="entry name" value="HTH_1"/>
    <property type="match status" value="1"/>
</dbReference>
<dbReference type="InterPro" id="IPR036390">
    <property type="entry name" value="WH_DNA-bd_sf"/>
</dbReference>
<keyword evidence="3 6" id="KW-0238">DNA-binding</keyword>
<dbReference type="PRINTS" id="PR00039">
    <property type="entry name" value="HTHLYSR"/>
</dbReference>
<dbReference type="InterPro" id="IPR005119">
    <property type="entry name" value="LysR_subst-bd"/>
</dbReference>
<sequence>MSYLLHLRSFLSVYRHNSISRAALALQLTQPAVSRHIKVLEAHLHTQLFTRLPRGLAPTPAAIELERQSGPHLDALDLIVGSGGAQRATLAGPLHLGTSSGFTRLLLAALNTLPSHGIRLNLRAMPPPALVAALVAGELDMAVTLARIPHKGVEYEPLYEGRLQMVCSPALRERLPKSAAPKGLPLIDLQSPVPPLPGFWRDVYGGTADAPSAIVPDYQAALEAAAAGIGLAVVPECLSRPLLHSGQLIALPQPKRPSPFHLHIARAKGSSKAADRITLCRQHLTDAARHW</sequence>
<evidence type="ECO:0000313" key="7">
    <source>
        <dbReference type="Proteomes" id="UP000541535"/>
    </source>
</evidence>
<keyword evidence="7" id="KW-1185">Reference proteome</keyword>
<dbReference type="PROSITE" id="PS50931">
    <property type="entry name" value="HTH_LYSR"/>
    <property type="match status" value="1"/>
</dbReference>
<comment type="caution">
    <text evidence="6">The sequence shown here is derived from an EMBL/GenBank/DDBJ whole genome shotgun (WGS) entry which is preliminary data.</text>
</comment>
<dbReference type="PANTHER" id="PTHR30126">
    <property type="entry name" value="HTH-TYPE TRANSCRIPTIONAL REGULATOR"/>
    <property type="match status" value="1"/>
</dbReference>
<dbReference type="EMBL" id="JACHXD010000005">
    <property type="protein sequence ID" value="MBB3119221.1"/>
    <property type="molecule type" value="Genomic_DNA"/>
</dbReference>